<accession>A0A6J1NM06</accession>
<gene>
    <name evidence="7" type="primary">LOC112051560</name>
</gene>
<dbReference type="CTD" id="37206"/>
<dbReference type="AlphaFoldDB" id="A0A6J1NM06"/>
<dbReference type="SUPFAM" id="SSF52833">
    <property type="entry name" value="Thioredoxin-like"/>
    <property type="match status" value="1"/>
</dbReference>
<feature type="chain" id="PRO_5026715860" description="Endoplasmic reticulum resident protein 29" evidence="3">
    <location>
        <begin position="23"/>
        <end position="250"/>
    </location>
</feature>
<dbReference type="FunFam" id="1.20.1150.12:FF:000001">
    <property type="entry name" value="Endoplasmic reticulum resident protein 29"/>
    <property type="match status" value="1"/>
</dbReference>
<keyword evidence="3" id="KW-0732">Signal</keyword>
<dbReference type="FunFam" id="3.40.30.10:FF:000133">
    <property type="entry name" value="Endoplasmic reticulum resident protein 29"/>
    <property type="match status" value="1"/>
</dbReference>
<dbReference type="CDD" id="cd00238">
    <property type="entry name" value="ERp29c"/>
    <property type="match status" value="1"/>
</dbReference>
<evidence type="ECO:0000259" key="4">
    <source>
        <dbReference type="Pfam" id="PF07749"/>
    </source>
</evidence>
<dbReference type="Pfam" id="PF07749">
    <property type="entry name" value="ERp29"/>
    <property type="match status" value="1"/>
</dbReference>
<protein>
    <recommendedName>
        <fullName evidence="1">Endoplasmic reticulum resident protein 29</fullName>
    </recommendedName>
</protein>
<evidence type="ECO:0000313" key="6">
    <source>
        <dbReference type="Proteomes" id="UP001652582"/>
    </source>
</evidence>
<dbReference type="RefSeq" id="XP_023946027.1">
    <property type="nucleotide sequence ID" value="XM_024090259.2"/>
</dbReference>
<sequence length="250" mass="28185">MLAYITVICFVITFLSSNIVSADKGSVELSEYTFDKIVSKFDAALVKFDVAFPFGDKHDAFVALAQEAKELDELLFAEVGIKDYGERENEILGLKYGATKESFPVVKLFLKGKNEPISFDETKGFTSEELRRFVRDNSGIYLSLPGCIRDLDTLAIKFQNSAKEEREKILKETENVVEKLDTQDAATGKIYKTIMQKVLEKGDEFIGTEINRINKLLTGKISNEKKKELASRINILQSFSFSSSNKKDEL</sequence>
<evidence type="ECO:0000256" key="1">
    <source>
        <dbReference type="ARBA" id="ARBA00014173"/>
    </source>
</evidence>
<dbReference type="InterPro" id="IPR036356">
    <property type="entry name" value="ERp29_C_sf"/>
</dbReference>
<dbReference type="Gene3D" id="1.20.1150.12">
    <property type="entry name" value="Endoplasmic reticulum resident protein 29, C-terminal domain"/>
    <property type="match status" value="1"/>
</dbReference>
<dbReference type="SUPFAM" id="SSF47933">
    <property type="entry name" value="ERP29 C domain-like"/>
    <property type="match status" value="1"/>
</dbReference>
<dbReference type="Gene3D" id="3.40.30.10">
    <property type="entry name" value="Glutaredoxin"/>
    <property type="match status" value="1"/>
</dbReference>
<evidence type="ECO:0000259" key="5">
    <source>
        <dbReference type="Pfam" id="PF07912"/>
    </source>
</evidence>
<dbReference type="KEGG" id="bany:112051560"/>
<name>A0A6J1NM06_BICAN</name>
<dbReference type="GO" id="GO:0009306">
    <property type="term" value="P:protein secretion"/>
    <property type="evidence" value="ECO:0007669"/>
    <property type="project" value="InterPro"/>
</dbReference>
<dbReference type="GO" id="GO:0005788">
    <property type="term" value="C:endoplasmic reticulum lumen"/>
    <property type="evidence" value="ECO:0007669"/>
    <property type="project" value="InterPro"/>
</dbReference>
<dbReference type="OrthoDB" id="417262at2759"/>
<dbReference type="Pfam" id="PF07912">
    <property type="entry name" value="ERp29_N"/>
    <property type="match status" value="1"/>
</dbReference>
<dbReference type="InterPro" id="IPR016855">
    <property type="entry name" value="ERp29"/>
</dbReference>
<feature type="signal peptide" evidence="3">
    <location>
        <begin position="1"/>
        <end position="22"/>
    </location>
</feature>
<feature type="domain" description="Endoplasmic reticulum resident protein 29 C-terminal" evidence="4">
    <location>
        <begin position="146"/>
        <end position="239"/>
    </location>
</feature>
<dbReference type="InterPro" id="IPR036249">
    <property type="entry name" value="Thioredoxin-like_sf"/>
</dbReference>
<proteinExistence type="predicted"/>
<feature type="domain" description="ERp29 N-terminal" evidence="5">
    <location>
        <begin position="24"/>
        <end position="145"/>
    </location>
</feature>
<dbReference type="Proteomes" id="UP001652582">
    <property type="component" value="Chromosome 8"/>
</dbReference>
<organism evidence="6 7">
    <name type="scientific">Bicyclus anynana</name>
    <name type="common">Squinting bush brown butterfly</name>
    <dbReference type="NCBI Taxonomy" id="110368"/>
    <lineage>
        <taxon>Eukaryota</taxon>
        <taxon>Metazoa</taxon>
        <taxon>Ecdysozoa</taxon>
        <taxon>Arthropoda</taxon>
        <taxon>Hexapoda</taxon>
        <taxon>Insecta</taxon>
        <taxon>Pterygota</taxon>
        <taxon>Neoptera</taxon>
        <taxon>Endopterygota</taxon>
        <taxon>Lepidoptera</taxon>
        <taxon>Glossata</taxon>
        <taxon>Ditrysia</taxon>
        <taxon>Papilionoidea</taxon>
        <taxon>Nymphalidae</taxon>
        <taxon>Satyrinae</taxon>
        <taxon>Satyrini</taxon>
        <taxon>Mycalesina</taxon>
        <taxon>Bicyclus</taxon>
    </lineage>
</organism>
<dbReference type="InterPro" id="IPR011679">
    <property type="entry name" value="ERp29_C"/>
</dbReference>
<dbReference type="InterPro" id="IPR012883">
    <property type="entry name" value="ERp29_N"/>
</dbReference>
<evidence type="ECO:0000256" key="2">
    <source>
        <dbReference type="ARBA" id="ARBA00022824"/>
    </source>
</evidence>
<dbReference type="PANTHER" id="PTHR12211:SF0">
    <property type="entry name" value="ENDOPLASMIC RETICULUM RESIDENT PROTEIN 29"/>
    <property type="match status" value="1"/>
</dbReference>
<dbReference type="PANTHER" id="PTHR12211">
    <property type="entry name" value="ENDOPLASMIC RETICULUM PROTEIN ERP29"/>
    <property type="match status" value="1"/>
</dbReference>
<dbReference type="GeneID" id="112051560"/>
<evidence type="ECO:0000313" key="7">
    <source>
        <dbReference type="RefSeq" id="XP_023946027.1"/>
    </source>
</evidence>
<keyword evidence="2" id="KW-0256">Endoplasmic reticulum</keyword>
<evidence type="ECO:0000256" key="3">
    <source>
        <dbReference type="SAM" id="SignalP"/>
    </source>
</evidence>
<keyword evidence="6" id="KW-1185">Reference proteome</keyword>
<reference evidence="7" key="1">
    <citation type="submission" date="2025-08" db="UniProtKB">
        <authorList>
            <consortium name="RefSeq"/>
        </authorList>
    </citation>
    <scope>IDENTIFICATION</scope>
</reference>